<organism evidence="1 2">
    <name type="scientific">Streptomyces albireticuli</name>
    <dbReference type="NCBI Taxonomy" id="1940"/>
    <lineage>
        <taxon>Bacteria</taxon>
        <taxon>Bacillati</taxon>
        <taxon>Actinomycetota</taxon>
        <taxon>Actinomycetes</taxon>
        <taxon>Kitasatosporales</taxon>
        <taxon>Streptomycetaceae</taxon>
        <taxon>Streptomyces</taxon>
    </lineage>
</organism>
<dbReference type="KEGG" id="salj:SMD11_1572"/>
<dbReference type="RefSeq" id="WP_087925720.1">
    <property type="nucleotide sequence ID" value="NZ_CP021744.1"/>
</dbReference>
<reference evidence="1 2" key="1">
    <citation type="submission" date="2017-06" db="EMBL/GenBank/DDBJ databases">
        <title>Streptomyces albireticuli Genome sequencing and assembly.</title>
        <authorList>
            <person name="Wang Y."/>
            <person name="Du B."/>
            <person name="Ding Y."/>
            <person name="Liu H."/>
            <person name="Hou Q."/>
            <person name="Liu K."/>
            <person name="Yao L."/>
            <person name="Wang C."/>
        </authorList>
    </citation>
    <scope>NUCLEOTIDE SEQUENCE [LARGE SCALE GENOMIC DNA]</scope>
    <source>
        <strain evidence="1 2">MDJK11</strain>
    </source>
</reference>
<accession>A0A1Z2KYW9</accession>
<dbReference type="Proteomes" id="UP000195755">
    <property type="component" value="Chromosome"/>
</dbReference>
<evidence type="ECO:0000313" key="2">
    <source>
        <dbReference type="Proteomes" id="UP000195755"/>
    </source>
</evidence>
<evidence type="ECO:0000313" key="1">
    <source>
        <dbReference type="EMBL" id="ARZ67233.1"/>
    </source>
</evidence>
<proteinExistence type="predicted"/>
<dbReference type="AlphaFoldDB" id="A0A1Z2KYW9"/>
<dbReference type="EMBL" id="CP021744">
    <property type="protein sequence ID" value="ARZ67233.1"/>
    <property type="molecule type" value="Genomic_DNA"/>
</dbReference>
<protein>
    <submittedName>
        <fullName evidence="1">Uncharacterized protein</fullName>
    </submittedName>
</protein>
<sequence length="63" mass="6309">MTFTVSAAVLFAVAAFFVLRSGHVGAGPALVLFLAGFFIAGTGAAGPITRVCTALIQAIPNLT</sequence>
<name>A0A1Z2KYW9_9ACTN</name>
<gene>
    <name evidence="1" type="ORF">SMD11_1572</name>
</gene>